<dbReference type="SMART" id="SM00027">
    <property type="entry name" value="EH"/>
    <property type="match status" value="1"/>
</dbReference>
<dbReference type="EMBL" id="JAVHJV010000011">
    <property type="protein sequence ID" value="KAK5939015.1"/>
    <property type="molecule type" value="Genomic_DNA"/>
</dbReference>
<dbReference type="InterPro" id="IPR011992">
    <property type="entry name" value="EF-hand-dom_pair"/>
</dbReference>
<dbReference type="InterPro" id="IPR000261">
    <property type="entry name" value="EH_dom"/>
</dbReference>
<feature type="domain" description="EH" evidence="2">
    <location>
        <begin position="459"/>
        <end position="567"/>
    </location>
</feature>
<sequence>MTWSWLGAGHDRNQLLPDRDTVPDAELLNVLSAFWQADGSMNQQHRPWKPPTAAKPSHLASVGASKPSTSLAALQGATTAFTNPKTNPPVVQQLRRQYEPAHGSGSSENTRGRVGKEHDVTADKSQAQRSPSRGRHLAPEHARLAGARTAVSSTNLPVPGSLDRTPSMIAARLVSASPSPARSNAGVSPPTEPRTANNNLQQAGNSGLSDKNNGKPAPVAQQLSPNSAASRQTPVKSLSLDKIPRLPPKSAAVAARESSQSHGKGSEGPKPNTSRVTGSLAIPIPLKRANTQTNDLLTSSRPTQSDNGQFRTEKYKPPAPAPRKGRPMARSPLQADLTGPRQNQGLSREETISRMADAMVASSLAASRTPSPTKALQSRRRSASAHNLRHLPPGEQYVPPVPSKPQRPMKQTLRKASPEDEEDGLDVAKRGRRHLVRKHPNMHSEGDRKRWRDKVTEAERRRYEGVFAANRGLLLKSVDPKASPSRLVDPSSETNQVVNVIVRDIWDRSRLPEQVLEQIYDLVAPEDALVLNREQFVVGLWLIDQKLRGRKLPVKVSESVWSSVRHSQGIKVGRRG</sequence>
<organism evidence="3 4">
    <name type="scientific">Knufia obscura</name>
    <dbReference type="NCBI Taxonomy" id="1635080"/>
    <lineage>
        <taxon>Eukaryota</taxon>
        <taxon>Fungi</taxon>
        <taxon>Dikarya</taxon>
        <taxon>Ascomycota</taxon>
        <taxon>Pezizomycotina</taxon>
        <taxon>Eurotiomycetes</taxon>
        <taxon>Chaetothyriomycetidae</taxon>
        <taxon>Chaetothyriales</taxon>
        <taxon>Trichomeriaceae</taxon>
        <taxon>Knufia</taxon>
    </lineage>
</organism>
<comment type="caution">
    <text evidence="3">The sequence shown here is derived from an EMBL/GenBank/DDBJ whole genome shotgun (WGS) entry which is preliminary data.</text>
</comment>
<reference evidence="3 4" key="1">
    <citation type="journal article" date="2023" name="Res Sq">
        <title>Genomic and morphological characterization of Knufia obscura isolated from the Mars 2020 spacecraft assembly facility.</title>
        <authorList>
            <person name="Chander A.M."/>
            <person name="Teixeira M.M."/>
            <person name="Singh N.K."/>
            <person name="Williams M.P."/>
            <person name="Parker C.W."/>
            <person name="Leo P."/>
            <person name="Stajich J.E."/>
            <person name="Torok T."/>
            <person name="Tighe S."/>
            <person name="Mason C.E."/>
            <person name="Venkateswaran K."/>
        </authorList>
    </citation>
    <scope>NUCLEOTIDE SEQUENCE [LARGE SCALE GENOMIC DNA]</scope>
    <source>
        <strain evidence="3 4">CCFEE 5817</strain>
    </source>
</reference>
<evidence type="ECO:0000313" key="4">
    <source>
        <dbReference type="Proteomes" id="UP001334248"/>
    </source>
</evidence>
<dbReference type="RefSeq" id="XP_064727105.1">
    <property type="nucleotide sequence ID" value="XM_064876718.1"/>
</dbReference>
<keyword evidence="4" id="KW-1185">Reference proteome</keyword>
<dbReference type="GeneID" id="90001767"/>
<feature type="compositionally biased region" description="Polar residues" evidence="1">
    <location>
        <begin position="289"/>
        <end position="310"/>
    </location>
</feature>
<feature type="compositionally biased region" description="Basic and acidic residues" evidence="1">
    <location>
        <begin position="110"/>
        <end position="122"/>
    </location>
</feature>
<gene>
    <name evidence="3" type="primary">IRS4</name>
    <name evidence="3" type="ORF">PMZ80_008318</name>
</gene>
<evidence type="ECO:0000256" key="1">
    <source>
        <dbReference type="SAM" id="MobiDB-lite"/>
    </source>
</evidence>
<feature type="region of interest" description="Disordered" evidence="1">
    <location>
        <begin position="97"/>
        <end position="347"/>
    </location>
</feature>
<proteinExistence type="predicted"/>
<dbReference type="Proteomes" id="UP001334248">
    <property type="component" value="Unassembled WGS sequence"/>
</dbReference>
<evidence type="ECO:0000259" key="2">
    <source>
        <dbReference type="PROSITE" id="PS50031"/>
    </source>
</evidence>
<name>A0ABR0REH8_9EURO</name>
<dbReference type="Gene3D" id="1.10.238.10">
    <property type="entry name" value="EF-hand"/>
    <property type="match status" value="1"/>
</dbReference>
<dbReference type="Pfam" id="PF12763">
    <property type="entry name" value="EH"/>
    <property type="match status" value="1"/>
</dbReference>
<feature type="region of interest" description="Disordered" evidence="1">
    <location>
        <begin position="41"/>
        <end position="67"/>
    </location>
</feature>
<feature type="region of interest" description="Disordered" evidence="1">
    <location>
        <begin position="362"/>
        <end position="425"/>
    </location>
</feature>
<protein>
    <submittedName>
        <fullName evidence="3">Increased rDNA silencing protein</fullName>
    </submittedName>
</protein>
<feature type="compositionally biased region" description="Polar residues" evidence="1">
    <location>
        <begin position="221"/>
        <end position="236"/>
    </location>
</feature>
<evidence type="ECO:0000313" key="3">
    <source>
        <dbReference type="EMBL" id="KAK5939015.1"/>
    </source>
</evidence>
<dbReference type="PROSITE" id="PS50031">
    <property type="entry name" value="EH"/>
    <property type="match status" value="1"/>
</dbReference>
<accession>A0ABR0REH8</accession>
<feature type="compositionally biased region" description="Polar residues" evidence="1">
    <location>
        <begin position="364"/>
        <end position="376"/>
    </location>
</feature>
<dbReference type="SUPFAM" id="SSF47473">
    <property type="entry name" value="EF-hand"/>
    <property type="match status" value="1"/>
</dbReference>
<feature type="compositionally biased region" description="Polar residues" evidence="1">
    <location>
        <begin position="194"/>
        <end position="211"/>
    </location>
</feature>
<feature type="compositionally biased region" description="Polar residues" evidence="1">
    <location>
        <begin position="176"/>
        <end position="186"/>
    </location>
</feature>
<feature type="compositionally biased region" description="Basic residues" evidence="1">
    <location>
        <begin position="377"/>
        <end position="389"/>
    </location>
</feature>